<evidence type="ECO:0000256" key="2">
    <source>
        <dbReference type="ARBA" id="ARBA00022603"/>
    </source>
</evidence>
<feature type="compositionally biased region" description="Low complexity" evidence="7">
    <location>
        <begin position="1777"/>
        <end position="1787"/>
    </location>
</feature>
<dbReference type="OrthoDB" id="414133at2759"/>
<dbReference type="Pfam" id="PF00145">
    <property type="entry name" value="DNA_methylase"/>
    <property type="match status" value="1"/>
</dbReference>
<keyword evidence="6" id="KW-0175">Coiled coil</keyword>
<evidence type="ECO:0000256" key="4">
    <source>
        <dbReference type="ARBA" id="ARBA00022691"/>
    </source>
</evidence>
<dbReference type="EMBL" id="CAMXCT030002259">
    <property type="protein sequence ID" value="CAL4784205.1"/>
    <property type="molecule type" value="Genomic_DNA"/>
</dbReference>
<evidence type="ECO:0000313" key="9">
    <source>
        <dbReference type="EMBL" id="CAL1150268.1"/>
    </source>
</evidence>
<dbReference type="GO" id="GO:0003677">
    <property type="term" value="F:DNA binding"/>
    <property type="evidence" value="ECO:0007669"/>
    <property type="project" value="TreeGrafter"/>
</dbReference>
<feature type="compositionally biased region" description="Acidic residues" evidence="7">
    <location>
        <begin position="1742"/>
        <end position="1753"/>
    </location>
</feature>
<feature type="region of interest" description="Disordered" evidence="7">
    <location>
        <begin position="1709"/>
        <end position="1787"/>
    </location>
</feature>
<organism evidence="8">
    <name type="scientific">Cladocopium goreaui</name>
    <dbReference type="NCBI Taxonomy" id="2562237"/>
    <lineage>
        <taxon>Eukaryota</taxon>
        <taxon>Sar</taxon>
        <taxon>Alveolata</taxon>
        <taxon>Dinophyceae</taxon>
        <taxon>Suessiales</taxon>
        <taxon>Symbiodiniaceae</taxon>
        <taxon>Cladocopium</taxon>
    </lineage>
</organism>
<keyword evidence="4 5" id="KW-0949">S-adenosyl-L-methionine</keyword>
<dbReference type="SUPFAM" id="SSF53335">
    <property type="entry name" value="S-adenosyl-L-methionine-dependent methyltransferases"/>
    <property type="match status" value="1"/>
</dbReference>
<dbReference type="InterPro" id="IPR029063">
    <property type="entry name" value="SAM-dependent_MTases_sf"/>
</dbReference>
<keyword evidence="10" id="KW-1185">Reference proteome</keyword>
<proteinExistence type="inferred from homology"/>
<dbReference type="PROSITE" id="PS51679">
    <property type="entry name" value="SAM_MT_C5"/>
    <property type="match status" value="1"/>
</dbReference>
<name>A0A9P1CU02_9DINO</name>
<dbReference type="GO" id="GO:0003886">
    <property type="term" value="F:DNA (cytosine-5-)-methyltransferase activity"/>
    <property type="evidence" value="ECO:0007669"/>
    <property type="project" value="UniProtKB-EC"/>
</dbReference>
<comment type="caution">
    <text evidence="8">The sequence shown here is derived from an EMBL/GenBank/DDBJ whole genome shotgun (WGS) entry which is preliminary data.</text>
</comment>
<evidence type="ECO:0000256" key="6">
    <source>
        <dbReference type="SAM" id="Coils"/>
    </source>
</evidence>
<dbReference type="Proteomes" id="UP001152797">
    <property type="component" value="Unassembled WGS sequence"/>
</dbReference>
<gene>
    <name evidence="8" type="ORF">C1SCF055_LOCUS23326</name>
</gene>
<dbReference type="GO" id="GO:0005634">
    <property type="term" value="C:nucleus"/>
    <property type="evidence" value="ECO:0007669"/>
    <property type="project" value="TreeGrafter"/>
</dbReference>
<evidence type="ECO:0000256" key="5">
    <source>
        <dbReference type="PROSITE-ProRule" id="PRU01016"/>
    </source>
</evidence>
<sequence>MAFREQQDCTSRDAWKQAFRRSQASSALREKYETKNLAPLLQAHACWTTSSSGVEQAFSKAERSHGAKHFGPKAADSERRAMVCLTYNDSPAASLASVVDKARALYAARVSRHLGKYQRKRLDKGVKTGPRAKLAGKVVEKTWIKRRRASVRAAAASTSGQKPVDHEVAIANLSQKAQKEIANSRETLLKKKVEARRDGYFLGLGAAEGLSLEQAAAKRAREDAKADQAMHLKRKKQESQLLSTTNARTWRWQSLGPAKAWFATGLPPTACAPLLQEQDIRAASVFVVDDSAIPSKAYFMAVATGGCILSYSLLLKRAGIKSQYCLQKLESLKRKWPTLHCTPDFKQQEPAMTHLLRCPQGHLAKPDRSGSARSLANPDRSGFARPKGSKLRVFSDCAGISAETIALTLLGLKQFFTIVGGSEIDEVKRCLIGVVHETCRTSCKSESFATDIFQRDPKDSPGAEIRLAGFPCPAFSKMGRRFGLRDSKKRGIPLVAGLRYIAYHKPPVVLLEQVTGFLEKKHWLAQKMLRKTFAACGYTVRAKVLQTCDHGLPQSRPRLWVVALRNPIAEFRFPKALGKCPPIESILDVGKVGDEVLDLSKFGPSTATEKLRTGYWILDVASSARFTSIPKHRVSPCLTRSRCKARGYYVPRLARRLSVEEFSQLQGIPVSICRNMVRKLLAEHANDKRFTQARCENEVAAAFGDGMSLNVLQRVLSRALAASGLWPSQVTRLNKAEQNQVKKDLAEWEAENAQLREEARDEYDRKHTEEKKRLERVFQEAKHLKSLQKQSAKANSAPKNPADPAGSSCVVGPGLKDSGVNEAYMQGLKNDLQVIADKLGDLKSELPVPIVQANDDKGGVQDAGKALDGQGLYISACNLMWVDLYRTSNPSVPLCRKRVEDLGSHCFGSGHSFFRSVLEVAVVKEELSDRPAGLKLISPEEQAHAIVFACAKRLREADCNEEERKQWRLTLLGIPTCMVLCAEKDIWHKAISRRQQVMQEHESMARTAFQMSAELVSLKASVLRKSVVIDLFFPDFLRGFLASSSLQAMLESVENRRLQDSEVAALVKTYPITTAKTSANSNGGIFTEWNFTAAGHVMRQLGSDDEVLEVIRVLESKHGLDSCLNSLVKLEKLATKPSGKAARRWIFQMLLDHLEHGLAENEDISKKALLGDKHTAGLVVLWEWKMKLLNYICDTLMLQAKISETDREAIKSRCRDCPSMRQACEDSVQWQASMSRSGQEALRFFRDVVFLKTFDNLLRGICKGVSTNPEVVLELDSINERWQQVIAMRQNELAQNQAKEAELSDGEDSQDEEALLTEARKAPNTLKQGSPSYWRAVANKSVRMYLTFVTEGKNDSQLQLQVSQWQAATGLQPEIGKKTLLVHLDTALLGESSGPHCQAELRGKRWKPAAWLIFFLTFFSVKESTLRFQNFHIIERLLTEDIDLVEKLAACPCIALGAQSVEKVRCSVPAEGVVVAVVDPLSVGPKLFKEASKQSVWLMFNEKSVRERKQIVRAGAYSQQMLCNLYSEKPLSLTMPEVERKIYPGFSHGDVIGYISCLGPSKLWRVPRKDKLDILGSRHVFIPANSSQQGDGQPAEDAAGAGELESVFSCSMLPVEYYMEMVHSLSCIGIVDTSPAQGPQPVLLKSLVFLTSSENLAGELLKAAMSSRTPCLAICGTDGHCKKLEIMLTEYIYEEQQRDGSTYYIPEMTVKSQNDEPKPKSKAKAKPVTKKRPKKNETVPGDGDEEAEAQGEEPEQKKPKTTKNKTKKKSVEDEGAASDGSGSSMAW</sequence>
<comment type="similarity">
    <text evidence="5">Belongs to the class I-like SAM-binding methyltransferase superfamily. C5-methyltransferase family.</text>
</comment>
<reference evidence="9" key="2">
    <citation type="submission" date="2024-04" db="EMBL/GenBank/DDBJ databases">
        <authorList>
            <person name="Chen Y."/>
            <person name="Shah S."/>
            <person name="Dougan E. K."/>
            <person name="Thang M."/>
            <person name="Chan C."/>
        </authorList>
    </citation>
    <scope>NUCLEOTIDE SEQUENCE [LARGE SCALE GENOMIC DNA]</scope>
</reference>
<feature type="region of interest" description="Disordered" evidence="7">
    <location>
        <begin position="363"/>
        <end position="387"/>
    </location>
</feature>
<feature type="compositionally biased region" description="Polar residues" evidence="7">
    <location>
        <begin position="787"/>
        <end position="798"/>
    </location>
</feature>
<evidence type="ECO:0000313" key="10">
    <source>
        <dbReference type="Proteomes" id="UP001152797"/>
    </source>
</evidence>
<dbReference type="InterPro" id="IPR050390">
    <property type="entry name" value="C5-Methyltransferase"/>
</dbReference>
<dbReference type="EMBL" id="CAMXCT010002259">
    <property type="protein sequence ID" value="CAI3996893.1"/>
    <property type="molecule type" value="Genomic_DNA"/>
</dbReference>
<dbReference type="EC" id="2.1.1.37" evidence="1"/>
<accession>A0A9P1CU02</accession>
<dbReference type="EMBL" id="CAMXCT020002259">
    <property type="protein sequence ID" value="CAL1150268.1"/>
    <property type="molecule type" value="Genomic_DNA"/>
</dbReference>
<dbReference type="GO" id="GO:0044027">
    <property type="term" value="P:negative regulation of gene expression via chromosomal CpG island methylation"/>
    <property type="evidence" value="ECO:0007669"/>
    <property type="project" value="TreeGrafter"/>
</dbReference>
<dbReference type="GO" id="GO:0032259">
    <property type="term" value="P:methylation"/>
    <property type="evidence" value="ECO:0007669"/>
    <property type="project" value="UniProtKB-KW"/>
</dbReference>
<dbReference type="PANTHER" id="PTHR10629">
    <property type="entry name" value="CYTOSINE-SPECIFIC METHYLTRANSFERASE"/>
    <property type="match status" value="1"/>
</dbReference>
<evidence type="ECO:0000256" key="7">
    <source>
        <dbReference type="SAM" id="MobiDB-lite"/>
    </source>
</evidence>
<protein>
    <recommendedName>
        <fullName evidence="1">DNA (cytosine-5-)-methyltransferase</fullName>
        <ecNumber evidence="1">2.1.1.37</ecNumber>
    </recommendedName>
</protein>
<keyword evidence="2 5" id="KW-0489">Methyltransferase</keyword>
<dbReference type="PANTHER" id="PTHR10629:SF52">
    <property type="entry name" value="DNA (CYTOSINE-5)-METHYLTRANSFERASE 1"/>
    <property type="match status" value="1"/>
</dbReference>
<evidence type="ECO:0000256" key="3">
    <source>
        <dbReference type="ARBA" id="ARBA00022679"/>
    </source>
</evidence>
<feature type="region of interest" description="Disordered" evidence="7">
    <location>
        <begin position="785"/>
        <end position="810"/>
    </location>
</feature>
<feature type="compositionally biased region" description="Basic residues" evidence="7">
    <location>
        <begin position="1759"/>
        <end position="1768"/>
    </location>
</feature>
<feature type="active site" evidence="5">
    <location>
        <position position="472"/>
    </location>
</feature>
<dbReference type="Gene3D" id="3.40.50.150">
    <property type="entry name" value="Vaccinia Virus protein VP39"/>
    <property type="match status" value="1"/>
</dbReference>
<feature type="compositionally biased region" description="Basic residues" evidence="7">
    <location>
        <begin position="1720"/>
        <end position="1734"/>
    </location>
</feature>
<evidence type="ECO:0000256" key="1">
    <source>
        <dbReference type="ARBA" id="ARBA00011975"/>
    </source>
</evidence>
<evidence type="ECO:0000313" key="8">
    <source>
        <dbReference type="EMBL" id="CAI3996893.1"/>
    </source>
</evidence>
<keyword evidence="3 5" id="KW-0808">Transferase</keyword>
<reference evidence="8" key="1">
    <citation type="submission" date="2022-10" db="EMBL/GenBank/DDBJ databases">
        <authorList>
            <person name="Chen Y."/>
            <person name="Dougan E. K."/>
            <person name="Chan C."/>
            <person name="Rhodes N."/>
            <person name="Thang M."/>
        </authorList>
    </citation>
    <scope>NUCLEOTIDE SEQUENCE</scope>
</reference>
<dbReference type="InterPro" id="IPR001525">
    <property type="entry name" value="C5_MeTfrase"/>
</dbReference>
<feature type="coiled-coil region" evidence="6">
    <location>
        <begin position="738"/>
        <end position="765"/>
    </location>
</feature>